<dbReference type="Proteomes" id="UP000724584">
    <property type="component" value="Unassembled WGS sequence"/>
</dbReference>
<organism evidence="1 2">
    <name type="scientific">Chaetomium tenue</name>
    <dbReference type="NCBI Taxonomy" id="1854479"/>
    <lineage>
        <taxon>Eukaryota</taxon>
        <taxon>Fungi</taxon>
        <taxon>Dikarya</taxon>
        <taxon>Ascomycota</taxon>
        <taxon>Pezizomycotina</taxon>
        <taxon>Sordariomycetes</taxon>
        <taxon>Sordariomycetidae</taxon>
        <taxon>Sordariales</taxon>
        <taxon>Chaetomiaceae</taxon>
        <taxon>Chaetomium</taxon>
    </lineage>
</organism>
<reference evidence="1 2" key="1">
    <citation type="journal article" date="2021" name="Nat. Commun.">
        <title>Genetic determinants of endophytism in the Arabidopsis root mycobiome.</title>
        <authorList>
            <person name="Mesny F."/>
            <person name="Miyauchi S."/>
            <person name="Thiergart T."/>
            <person name="Pickel B."/>
            <person name="Atanasova L."/>
            <person name="Karlsson M."/>
            <person name="Huettel B."/>
            <person name="Barry K.W."/>
            <person name="Haridas S."/>
            <person name="Chen C."/>
            <person name="Bauer D."/>
            <person name="Andreopoulos W."/>
            <person name="Pangilinan J."/>
            <person name="LaButti K."/>
            <person name="Riley R."/>
            <person name="Lipzen A."/>
            <person name="Clum A."/>
            <person name="Drula E."/>
            <person name="Henrissat B."/>
            <person name="Kohler A."/>
            <person name="Grigoriev I.V."/>
            <person name="Martin F.M."/>
            <person name="Hacquard S."/>
        </authorList>
    </citation>
    <scope>NUCLEOTIDE SEQUENCE [LARGE SCALE GENOMIC DNA]</scope>
    <source>
        <strain evidence="1 2">MPI-SDFR-AT-0079</strain>
    </source>
</reference>
<protein>
    <submittedName>
        <fullName evidence="1">Uncharacterized protein</fullName>
    </submittedName>
</protein>
<dbReference type="EMBL" id="JAGIZQ010000003">
    <property type="protein sequence ID" value="KAH6635938.1"/>
    <property type="molecule type" value="Genomic_DNA"/>
</dbReference>
<evidence type="ECO:0000313" key="1">
    <source>
        <dbReference type="EMBL" id="KAH6635938.1"/>
    </source>
</evidence>
<sequence>MGIRSWFKSEPRTPSTGDAQDNEGETGAQSNPSSSTPISFPDGVKMWHPNPNAKVDICFVHGLTGNRDSTWTYPGHAEPWPKTLLPKDLPDARLLTFGYDAYVVNNSVASNNRLNDHASNFMNDLCRGRASAGAQGRPIILVAHSLGGLVCKKAILRSRDNPDRRLRDLFDSVRGIIFMGTPHKGSWMADWAKVPAGALGVVKSVNKSLLQILQTENQLLEDVQITFWEMMRQQREGGRELEVVCFFEELGLPVVGPVVSKTSATLEGWQSLSIHANHANMVKFPSEEHNGYIGVKDILWDWQNNVSHRISEDDNLFLQIFSPASCRSNPYYYKQTVVDNRGGLLKECYSWVLRHERLRRWRNDDQSRLLWIHGDPGKGKTMLLCGVIDHLSSQGSGSAAVSYFFCTEADEQLNNATAVARGIIFTLLESNPQLIPSLRAKYQTKAITLFKSVDAWVILSEVLTDILQHPRLAEAFIVIDALDECRVGRQELLKFLVEKASTLPSGIKFVVSSRNWPAIEEQLNTAPHAVGLSLEENAAEISSGIATYIDLQVQNLAELKQYDDGTKAAIKGHLSRHADGTFLWVAMVCRVLKQTPNVEALHKLDQLPSELDGMYKTMLQQVFDSDSKDLCVSVLALMATVYTPVAIAELPFLVHSELLADKPRKNVEELVKLCGSFLVVREEDGMVAFIHQSAKDFLLSSYAHPQLFPSGIKEVHYSIFSAALRLMSPRLRGNMHEISQPGMLVGEVTRPENDPLACMSYACMYWMSHACDAIDAGQALLAPDTVLAFVDEVLRFLDQHFLHWLESLSLLGGVRRGVLSVRRLLAAVQTGEADQEDEGGFFQAILGVFCAKEDHDGNSKAKLVRFLTDARSFVTKNASVIEKAPLQFWRATRTRSSQQSSRMMAR</sequence>
<keyword evidence="2" id="KW-1185">Reference proteome</keyword>
<name>A0ACB7PCC0_9PEZI</name>
<gene>
    <name evidence="1" type="ORF">F5144DRAFT_161070</name>
</gene>
<comment type="caution">
    <text evidence="1">The sequence shown here is derived from an EMBL/GenBank/DDBJ whole genome shotgun (WGS) entry which is preliminary data.</text>
</comment>
<evidence type="ECO:0000313" key="2">
    <source>
        <dbReference type="Proteomes" id="UP000724584"/>
    </source>
</evidence>
<proteinExistence type="predicted"/>
<accession>A0ACB7PCC0</accession>